<accession>A0A6G1IVJ5</accession>
<reference evidence="1" key="1">
    <citation type="journal article" date="2020" name="Stud. Mycol.">
        <title>101 Dothideomycetes genomes: a test case for predicting lifestyles and emergence of pathogens.</title>
        <authorList>
            <person name="Haridas S."/>
            <person name="Albert R."/>
            <person name="Binder M."/>
            <person name="Bloem J."/>
            <person name="Labutti K."/>
            <person name="Salamov A."/>
            <person name="Andreopoulos B."/>
            <person name="Baker S."/>
            <person name="Barry K."/>
            <person name="Bills G."/>
            <person name="Bluhm B."/>
            <person name="Cannon C."/>
            <person name="Castanera R."/>
            <person name="Culley D."/>
            <person name="Daum C."/>
            <person name="Ezra D."/>
            <person name="Gonzalez J."/>
            <person name="Henrissat B."/>
            <person name="Kuo A."/>
            <person name="Liang C."/>
            <person name="Lipzen A."/>
            <person name="Lutzoni F."/>
            <person name="Magnuson J."/>
            <person name="Mondo S."/>
            <person name="Nolan M."/>
            <person name="Ohm R."/>
            <person name="Pangilinan J."/>
            <person name="Park H.-J."/>
            <person name="Ramirez L."/>
            <person name="Alfaro M."/>
            <person name="Sun H."/>
            <person name="Tritt A."/>
            <person name="Yoshinaga Y."/>
            <person name="Zwiers L.-H."/>
            <person name="Turgeon B."/>
            <person name="Goodwin S."/>
            <person name="Spatafora J."/>
            <person name="Crous P."/>
            <person name="Grigoriev I."/>
        </authorList>
    </citation>
    <scope>NUCLEOTIDE SEQUENCE</scope>
    <source>
        <strain evidence="1">CBS 122367</strain>
    </source>
</reference>
<gene>
    <name evidence="1" type="ORF">K458DRAFT_456446</name>
</gene>
<sequence length="335" mass="37247">MASAHYHGAHEPLLGFSSWAVSLHLVLCYAEHLAQTRGRNIHVAVIDRQALEGQVLIWHVPQLLNQGCHEYLAYGCIRRPGYKAVAYSAIVKKGLSILFPNIKSAVRDRWGMLMRPTIFAKAAVTLSDVDLKVARDIGSLFGDLDLPVTIALLNLVPRCWAKTSSSRGDIILKAARGIEPICSDLYPPLAIAHSYLVPPVRSRKPALTSNADIRLHTKTGTKNLGQLNVPPDLVSQVWLIEPGMIYTTKFLDIEQWITLLRVIVLRNIQQDTEISVLNAVEGNGEVRGQSERRILINSSYRSLSNNLLHPVIPRLGTRFSLRTPICRGNGLNKRI</sequence>
<proteinExistence type="predicted"/>
<dbReference type="AlphaFoldDB" id="A0A6G1IVJ5"/>
<dbReference type="EMBL" id="MU005589">
    <property type="protein sequence ID" value="KAF2681983.1"/>
    <property type="molecule type" value="Genomic_DNA"/>
</dbReference>
<dbReference type="OrthoDB" id="5295996at2759"/>
<keyword evidence="2" id="KW-1185">Reference proteome</keyword>
<dbReference type="Proteomes" id="UP000799291">
    <property type="component" value="Unassembled WGS sequence"/>
</dbReference>
<protein>
    <submittedName>
        <fullName evidence="1">Uncharacterized protein</fullName>
    </submittedName>
</protein>
<evidence type="ECO:0000313" key="2">
    <source>
        <dbReference type="Proteomes" id="UP000799291"/>
    </source>
</evidence>
<evidence type="ECO:0000313" key="1">
    <source>
        <dbReference type="EMBL" id="KAF2681983.1"/>
    </source>
</evidence>
<name>A0A6G1IVJ5_9PLEO</name>
<organism evidence="1 2">
    <name type="scientific">Lentithecium fluviatile CBS 122367</name>
    <dbReference type="NCBI Taxonomy" id="1168545"/>
    <lineage>
        <taxon>Eukaryota</taxon>
        <taxon>Fungi</taxon>
        <taxon>Dikarya</taxon>
        <taxon>Ascomycota</taxon>
        <taxon>Pezizomycotina</taxon>
        <taxon>Dothideomycetes</taxon>
        <taxon>Pleosporomycetidae</taxon>
        <taxon>Pleosporales</taxon>
        <taxon>Massarineae</taxon>
        <taxon>Lentitheciaceae</taxon>
        <taxon>Lentithecium</taxon>
    </lineage>
</organism>